<evidence type="ECO:0000313" key="3">
    <source>
        <dbReference type="Proteomes" id="UP000812966"/>
    </source>
</evidence>
<comment type="caution">
    <text evidence="2">The sequence shown here is derived from an EMBL/GenBank/DDBJ whole genome shotgun (WGS) entry which is preliminary data.</text>
</comment>
<gene>
    <name evidence="2" type="ORF">FFLO_04110</name>
</gene>
<feature type="compositionally biased region" description="Polar residues" evidence="1">
    <location>
        <begin position="130"/>
        <end position="148"/>
    </location>
</feature>
<dbReference type="EMBL" id="JABELV010000082">
    <property type="protein sequence ID" value="KAG7531805.1"/>
    <property type="molecule type" value="Genomic_DNA"/>
</dbReference>
<dbReference type="OrthoDB" id="1907495at2759"/>
<dbReference type="Proteomes" id="UP000812966">
    <property type="component" value="Unassembled WGS sequence"/>
</dbReference>
<accession>A0A8K0NPL5</accession>
<evidence type="ECO:0000313" key="2">
    <source>
        <dbReference type="EMBL" id="KAG7531805.1"/>
    </source>
</evidence>
<name>A0A8K0NPL5_9TREE</name>
<reference evidence="2" key="1">
    <citation type="submission" date="2020-04" db="EMBL/GenBank/DDBJ databases">
        <title>Analysis of mating type loci in Filobasidium floriforme.</title>
        <authorList>
            <person name="Nowrousian M."/>
        </authorList>
    </citation>
    <scope>NUCLEOTIDE SEQUENCE</scope>
    <source>
        <strain evidence="2">CBS 6242</strain>
    </source>
</reference>
<protein>
    <submittedName>
        <fullName evidence="2">Uncharacterized protein</fullName>
    </submittedName>
</protein>
<organism evidence="2 3">
    <name type="scientific">Filobasidium floriforme</name>
    <dbReference type="NCBI Taxonomy" id="5210"/>
    <lineage>
        <taxon>Eukaryota</taxon>
        <taxon>Fungi</taxon>
        <taxon>Dikarya</taxon>
        <taxon>Basidiomycota</taxon>
        <taxon>Agaricomycotina</taxon>
        <taxon>Tremellomycetes</taxon>
        <taxon>Filobasidiales</taxon>
        <taxon>Filobasidiaceae</taxon>
        <taxon>Filobasidium</taxon>
    </lineage>
</organism>
<dbReference type="AlphaFoldDB" id="A0A8K0NPL5"/>
<keyword evidence="3" id="KW-1185">Reference proteome</keyword>
<proteinExistence type="predicted"/>
<evidence type="ECO:0000256" key="1">
    <source>
        <dbReference type="SAM" id="MobiDB-lite"/>
    </source>
</evidence>
<feature type="compositionally biased region" description="Basic and acidic residues" evidence="1">
    <location>
        <begin position="166"/>
        <end position="181"/>
    </location>
</feature>
<sequence length="181" mass="20567">MPAEKIPRRSTLLARYTSLIDKDLPRAATSRSDAQPRWPVHLNHCFGRIILDHICARPWKEVIEPPAVRNMTPGQLEQAVQVGEGILSGKVDLERLNRESLQMRAKSRTGHERKSKVDERMKHAIHVGSESPTRSHPATSIGTATTEIQEADRLPLDPDQVQGRPSPRETRKTIRDYFCRK</sequence>
<feature type="region of interest" description="Disordered" evidence="1">
    <location>
        <begin position="128"/>
        <end position="181"/>
    </location>
</feature>